<comment type="caution">
    <text evidence="2">The sequence shown here is derived from an EMBL/GenBank/DDBJ whole genome shotgun (WGS) entry which is preliminary data.</text>
</comment>
<proteinExistence type="predicted"/>
<dbReference type="AlphaFoldDB" id="A0A0C2D019"/>
<organism evidence="2 3">
    <name type="scientific">Enhygromyxa salina</name>
    <dbReference type="NCBI Taxonomy" id="215803"/>
    <lineage>
        <taxon>Bacteria</taxon>
        <taxon>Pseudomonadati</taxon>
        <taxon>Myxococcota</taxon>
        <taxon>Polyangia</taxon>
        <taxon>Nannocystales</taxon>
        <taxon>Nannocystaceae</taxon>
        <taxon>Enhygromyxa</taxon>
    </lineage>
</organism>
<dbReference type="EMBL" id="JMCC02000094">
    <property type="protein sequence ID" value="KIG13492.1"/>
    <property type="molecule type" value="Genomic_DNA"/>
</dbReference>
<gene>
    <name evidence="2" type="ORF">DB30_08004</name>
</gene>
<reference evidence="2 3" key="1">
    <citation type="submission" date="2014-12" db="EMBL/GenBank/DDBJ databases">
        <title>Genome assembly of Enhygromyxa salina DSM 15201.</title>
        <authorList>
            <person name="Sharma G."/>
            <person name="Subramanian S."/>
        </authorList>
    </citation>
    <scope>NUCLEOTIDE SEQUENCE [LARGE SCALE GENOMIC DNA]</scope>
    <source>
        <strain evidence="2 3">DSM 15201</strain>
    </source>
</reference>
<evidence type="ECO:0000313" key="3">
    <source>
        <dbReference type="Proteomes" id="UP000031599"/>
    </source>
</evidence>
<sequence length="86" mass="9437">MRDRLLADLQAKDNNGVQPAPEPKPAPTLAEFAVEFPAYQATLNKPTELESKRSIPRAPSRPCLRPPAPRSDRSTGNRPLQGHQAV</sequence>
<feature type="region of interest" description="Disordered" evidence="1">
    <location>
        <begin position="44"/>
        <end position="86"/>
    </location>
</feature>
<evidence type="ECO:0000313" key="2">
    <source>
        <dbReference type="EMBL" id="KIG13492.1"/>
    </source>
</evidence>
<dbReference type="Proteomes" id="UP000031599">
    <property type="component" value="Unassembled WGS sequence"/>
</dbReference>
<accession>A0A0C2D019</accession>
<name>A0A0C2D019_9BACT</name>
<protein>
    <submittedName>
        <fullName evidence="2">Uncharacterized protein</fullName>
    </submittedName>
</protein>
<evidence type="ECO:0000256" key="1">
    <source>
        <dbReference type="SAM" id="MobiDB-lite"/>
    </source>
</evidence>
<feature type="region of interest" description="Disordered" evidence="1">
    <location>
        <begin position="1"/>
        <end position="26"/>
    </location>
</feature>